<keyword evidence="2" id="KW-1185">Reference proteome</keyword>
<dbReference type="SUPFAM" id="SSF141571">
    <property type="entry name" value="Pentapeptide repeat-like"/>
    <property type="match status" value="1"/>
</dbReference>
<proteinExistence type="predicted"/>
<evidence type="ECO:0000313" key="1">
    <source>
        <dbReference type="EMBL" id="QNT69430.1"/>
    </source>
</evidence>
<dbReference type="PANTHER" id="PTHR14136:SF17">
    <property type="entry name" value="BTB_POZ DOMAIN-CONTAINING PROTEIN KCTD9"/>
    <property type="match status" value="1"/>
</dbReference>
<dbReference type="PANTHER" id="PTHR14136">
    <property type="entry name" value="BTB_POZ DOMAIN-CONTAINING PROTEIN KCTD9"/>
    <property type="match status" value="1"/>
</dbReference>
<dbReference type="KEGG" id="dvn:HQ394_08965"/>
<sequence>MAHDEDLARLRQGVIVWNVWREQNPGRWWINLIGADLGGADLGLADLRGASLIEANLSGANLSGAQLPGASLGKANLSGANLRGANLIGANLIQTDLTNTDLTGCFVYGASTWDLKLEGAKQRDLVITRFGEPAITVDNLEVAQFIHLLLHNEKIRNVIDTITSKVVLILGNFTPERKAVLDALRDELRQRDYLPVLFDFDKPRARTSLETISTLAHMARFVIADITDAKSILQELQEIVPKNPSVPVQPLLIAAQGEPGMFDFFRQFKCLLETYRYDAPEHLITDLGERVIAPAEAKVRELRG</sequence>
<dbReference type="EMBL" id="CP053923">
    <property type="protein sequence ID" value="QNT69430.1"/>
    <property type="molecule type" value="Genomic_DNA"/>
</dbReference>
<dbReference type="InterPro" id="IPR001646">
    <property type="entry name" value="5peptide_repeat"/>
</dbReference>
<dbReference type="Gene3D" id="2.160.20.80">
    <property type="entry name" value="E3 ubiquitin-protein ligase SopA"/>
    <property type="match status" value="1"/>
</dbReference>
<dbReference type="AlphaFoldDB" id="A0A7H1N144"/>
<gene>
    <name evidence="1" type="ORF">HQ394_08965</name>
</gene>
<evidence type="ECO:0000313" key="2">
    <source>
        <dbReference type="Proteomes" id="UP000516369"/>
    </source>
</evidence>
<name>A0A7H1N144_9PROT</name>
<accession>A0A7H1N144</accession>
<dbReference type="RefSeq" id="WP_223291974.1">
    <property type="nucleotide sequence ID" value="NZ_CP053923.1"/>
</dbReference>
<dbReference type="Pfam" id="PF00805">
    <property type="entry name" value="Pentapeptide"/>
    <property type="match status" value="2"/>
</dbReference>
<dbReference type="InterPro" id="IPR051082">
    <property type="entry name" value="Pentapeptide-BTB/POZ_domain"/>
</dbReference>
<reference evidence="1 2" key="1">
    <citation type="submission" date="2020-05" db="EMBL/GenBank/DDBJ databases">
        <title>Complete closed genome sequence of Defluviicoccus vanus.</title>
        <authorList>
            <person name="Bessarab I."/>
            <person name="Arumugam K."/>
            <person name="Maszenan A.M."/>
            <person name="Seviour R.J."/>
            <person name="Williams R.B."/>
        </authorList>
    </citation>
    <scope>NUCLEOTIDE SEQUENCE [LARGE SCALE GENOMIC DNA]</scope>
    <source>
        <strain evidence="1 2">Ben 114</strain>
    </source>
</reference>
<organism evidence="1 2">
    <name type="scientific">Defluviicoccus vanus</name>
    <dbReference type="NCBI Taxonomy" id="111831"/>
    <lineage>
        <taxon>Bacteria</taxon>
        <taxon>Pseudomonadati</taxon>
        <taxon>Pseudomonadota</taxon>
        <taxon>Alphaproteobacteria</taxon>
        <taxon>Rhodospirillales</taxon>
        <taxon>Rhodospirillaceae</taxon>
        <taxon>Defluviicoccus</taxon>
    </lineage>
</organism>
<dbReference type="Proteomes" id="UP000516369">
    <property type="component" value="Chromosome"/>
</dbReference>
<protein>
    <submittedName>
        <fullName evidence="1">Pentapeptide repeat-containing protein</fullName>
    </submittedName>
</protein>